<dbReference type="PANTHER" id="PTHR24260:SF147">
    <property type="entry name" value="EG:BACR7A4.3 PROTEIN-RELATED"/>
    <property type="match status" value="1"/>
</dbReference>
<keyword evidence="6" id="KW-1185">Reference proteome</keyword>
<dbReference type="InterPro" id="IPR001254">
    <property type="entry name" value="Trypsin_dom"/>
</dbReference>
<evidence type="ECO:0000259" key="4">
    <source>
        <dbReference type="PROSITE" id="PS50240"/>
    </source>
</evidence>
<accession>A0A9P0DPM9</accession>
<dbReference type="InterPro" id="IPR033116">
    <property type="entry name" value="TRYPSIN_SER"/>
</dbReference>
<dbReference type="OrthoDB" id="6339452at2759"/>
<dbReference type="GO" id="GO:0006508">
    <property type="term" value="P:proteolysis"/>
    <property type="evidence" value="ECO:0007669"/>
    <property type="project" value="UniProtKB-KW"/>
</dbReference>
<dbReference type="InterPro" id="IPR001314">
    <property type="entry name" value="Peptidase_S1A"/>
</dbReference>
<dbReference type="CDD" id="cd00190">
    <property type="entry name" value="Tryp_SPc"/>
    <property type="match status" value="1"/>
</dbReference>
<dbReference type="AlphaFoldDB" id="A0A9P0DPM9"/>
<evidence type="ECO:0000256" key="1">
    <source>
        <dbReference type="ARBA" id="ARBA00023157"/>
    </source>
</evidence>
<keyword evidence="3" id="KW-0645">Protease</keyword>
<comment type="similarity">
    <text evidence="2">Belongs to the peptidase S1 family. CLIP subfamily.</text>
</comment>
<dbReference type="SUPFAM" id="SSF50494">
    <property type="entry name" value="Trypsin-like serine proteases"/>
    <property type="match status" value="1"/>
</dbReference>
<dbReference type="InterPro" id="IPR043504">
    <property type="entry name" value="Peptidase_S1_PA_chymotrypsin"/>
</dbReference>
<gene>
    <name evidence="5" type="ORF">PHAECO_LOCUS11011</name>
</gene>
<evidence type="ECO:0000313" key="6">
    <source>
        <dbReference type="Proteomes" id="UP001153737"/>
    </source>
</evidence>
<dbReference type="InterPro" id="IPR051333">
    <property type="entry name" value="CLIP_Serine_Protease"/>
</dbReference>
<dbReference type="Proteomes" id="UP001153737">
    <property type="component" value="Chromosome 7"/>
</dbReference>
<proteinExistence type="inferred from homology"/>
<dbReference type="InterPro" id="IPR009003">
    <property type="entry name" value="Peptidase_S1_PA"/>
</dbReference>
<keyword evidence="3" id="KW-0720">Serine protease</keyword>
<dbReference type="EMBL" id="OU896713">
    <property type="protein sequence ID" value="CAH1175678.1"/>
    <property type="molecule type" value="Genomic_DNA"/>
</dbReference>
<name>A0A9P0DPM9_PHACE</name>
<reference evidence="5" key="1">
    <citation type="submission" date="2022-01" db="EMBL/GenBank/DDBJ databases">
        <authorList>
            <person name="King R."/>
        </authorList>
    </citation>
    <scope>NUCLEOTIDE SEQUENCE</scope>
</reference>
<evidence type="ECO:0000313" key="5">
    <source>
        <dbReference type="EMBL" id="CAH1175678.1"/>
    </source>
</evidence>
<dbReference type="InterPro" id="IPR018114">
    <property type="entry name" value="TRYPSIN_HIS"/>
</dbReference>
<protein>
    <recommendedName>
        <fullName evidence="4">Peptidase S1 domain-containing protein</fullName>
    </recommendedName>
</protein>
<evidence type="ECO:0000256" key="3">
    <source>
        <dbReference type="RuleBase" id="RU363034"/>
    </source>
</evidence>
<dbReference type="FunFam" id="2.40.10.10:FF:000002">
    <property type="entry name" value="Transmembrane protease serine"/>
    <property type="match status" value="1"/>
</dbReference>
<sequence length="242" mass="26942">MAIIGFGSEDDIQWQCGASLISFEFVLTAAHCLYSLVNGPARYVRVGDLDISTETDRAEFQQFSVKRGIPHPDYLAPSRYHDIALIELDRQAIKTEFVAPACLDTVRFHEEEQMIATGWGKTSFAGDISSHLLKINLDLVPNDECRKFFRNTPKEFLDHGIDDEMQICAGGGPLQDTCQGDSGGPLQVLGDNQVYTITGVTSFGKACGISKSPGIYTRIFNYLTWIEDTVWPIDQRDKPIDL</sequence>
<reference evidence="5" key="2">
    <citation type="submission" date="2022-10" db="EMBL/GenBank/DDBJ databases">
        <authorList>
            <consortium name="ENA_rothamsted_submissions"/>
            <consortium name="culmorum"/>
            <person name="King R."/>
        </authorList>
    </citation>
    <scope>NUCLEOTIDE SEQUENCE</scope>
</reference>
<dbReference type="GO" id="GO:0004252">
    <property type="term" value="F:serine-type endopeptidase activity"/>
    <property type="evidence" value="ECO:0007669"/>
    <property type="project" value="InterPro"/>
</dbReference>
<dbReference type="PRINTS" id="PR00722">
    <property type="entry name" value="CHYMOTRYPSIN"/>
</dbReference>
<dbReference type="PROSITE" id="PS00134">
    <property type="entry name" value="TRYPSIN_HIS"/>
    <property type="match status" value="1"/>
</dbReference>
<evidence type="ECO:0000256" key="2">
    <source>
        <dbReference type="ARBA" id="ARBA00024195"/>
    </source>
</evidence>
<organism evidence="5 6">
    <name type="scientific">Phaedon cochleariae</name>
    <name type="common">Mustard beetle</name>
    <dbReference type="NCBI Taxonomy" id="80249"/>
    <lineage>
        <taxon>Eukaryota</taxon>
        <taxon>Metazoa</taxon>
        <taxon>Ecdysozoa</taxon>
        <taxon>Arthropoda</taxon>
        <taxon>Hexapoda</taxon>
        <taxon>Insecta</taxon>
        <taxon>Pterygota</taxon>
        <taxon>Neoptera</taxon>
        <taxon>Endopterygota</taxon>
        <taxon>Coleoptera</taxon>
        <taxon>Polyphaga</taxon>
        <taxon>Cucujiformia</taxon>
        <taxon>Chrysomeloidea</taxon>
        <taxon>Chrysomelidae</taxon>
        <taxon>Chrysomelinae</taxon>
        <taxon>Chrysomelini</taxon>
        <taxon>Phaedon</taxon>
    </lineage>
</organism>
<dbReference type="PROSITE" id="PS50240">
    <property type="entry name" value="TRYPSIN_DOM"/>
    <property type="match status" value="1"/>
</dbReference>
<dbReference type="Pfam" id="PF00089">
    <property type="entry name" value="Trypsin"/>
    <property type="match status" value="1"/>
</dbReference>
<keyword evidence="3" id="KW-0378">Hydrolase</keyword>
<dbReference type="PANTHER" id="PTHR24260">
    <property type="match status" value="1"/>
</dbReference>
<dbReference type="PROSITE" id="PS00135">
    <property type="entry name" value="TRYPSIN_SER"/>
    <property type="match status" value="1"/>
</dbReference>
<keyword evidence="1" id="KW-1015">Disulfide bond</keyword>
<dbReference type="Gene3D" id="2.40.10.10">
    <property type="entry name" value="Trypsin-like serine proteases"/>
    <property type="match status" value="2"/>
</dbReference>
<feature type="domain" description="Peptidase S1" evidence="4">
    <location>
        <begin position="1"/>
        <end position="231"/>
    </location>
</feature>
<dbReference type="SMART" id="SM00020">
    <property type="entry name" value="Tryp_SPc"/>
    <property type="match status" value="1"/>
</dbReference>